<feature type="region of interest" description="Disordered" evidence="1">
    <location>
        <begin position="117"/>
        <end position="200"/>
    </location>
</feature>
<sequence length="282" mass="30098">MCAMVDFYVNNSVVNKGRLRFCGPTADNVALAGLSSLAAMAADTCECLGPFDLDNELLRGDDEVTQCEAGYYCRCSLGLKIKCNTWWGDPWRLDEDGQRCVAANAFDCEYFFNPTTRPPRTTGAASSPVTGSSTASAPVTAETGTSAPVTAETSTSAPVTAETSTSAPVTAETSTSAPVTANTPPSTAPSTEPTPAPAPKPECVCDTSIAGAKQLVRTGDKEADVKSCEDGYYCVCATEKRERCGKTDWLIYNFYKRFNEKKGECEDKGIISWGVKCEEILK</sequence>
<organism evidence="2 3">
    <name type="scientific">Megalurothrips usitatus</name>
    <name type="common">bean blossom thrips</name>
    <dbReference type="NCBI Taxonomy" id="439358"/>
    <lineage>
        <taxon>Eukaryota</taxon>
        <taxon>Metazoa</taxon>
        <taxon>Ecdysozoa</taxon>
        <taxon>Arthropoda</taxon>
        <taxon>Hexapoda</taxon>
        <taxon>Insecta</taxon>
        <taxon>Pterygota</taxon>
        <taxon>Neoptera</taxon>
        <taxon>Paraneoptera</taxon>
        <taxon>Thysanoptera</taxon>
        <taxon>Terebrantia</taxon>
        <taxon>Thripoidea</taxon>
        <taxon>Thripidae</taxon>
        <taxon>Megalurothrips</taxon>
    </lineage>
</organism>
<feature type="compositionally biased region" description="Polar residues" evidence="1">
    <location>
        <begin position="123"/>
        <end position="172"/>
    </location>
</feature>
<evidence type="ECO:0000313" key="2">
    <source>
        <dbReference type="EMBL" id="KAJ1519252.1"/>
    </source>
</evidence>
<feature type="compositionally biased region" description="Low complexity" evidence="1">
    <location>
        <begin position="173"/>
        <end position="191"/>
    </location>
</feature>
<protein>
    <submittedName>
        <fullName evidence="2">Uncharacterized protein</fullName>
    </submittedName>
</protein>
<name>A0AAV7X3W3_9NEOP</name>
<reference evidence="2" key="1">
    <citation type="submission" date="2022-12" db="EMBL/GenBank/DDBJ databases">
        <title>Chromosome-level genome assembly of the bean flower thrips Megalurothrips usitatus.</title>
        <authorList>
            <person name="Ma L."/>
            <person name="Liu Q."/>
            <person name="Li H."/>
            <person name="Cai W."/>
        </authorList>
    </citation>
    <scope>NUCLEOTIDE SEQUENCE</scope>
    <source>
        <strain evidence="2">Cailab_2022a</strain>
    </source>
</reference>
<proteinExistence type="predicted"/>
<evidence type="ECO:0000313" key="3">
    <source>
        <dbReference type="Proteomes" id="UP001075354"/>
    </source>
</evidence>
<accession>A0AAV7X3W3</accession>
<evidence type="ECO:0000256" key="1">
    <source>
        <dbReference type="SAM" id="MobiDB-lite"/>
    </source>
</evidence>
<dbReference type="Proteomes" id="UP001075354">
    <property type="component" value="Chromosome 16"/>
</dbReference>
<gene>
    <name evidence="2" type="ORF">ONE63_004555</name>
</gene>
<dbReference type="AlphaFoldDB" id="A0AAV7X3W3"/>
<dbReference type="EMBL" id="JAPTSV010000016">
    <property type="protein sequence ID" value="KAJ1519252.1"/>
    <property type="molecule type" value="Genomic_DNA"/>
</dbReference>
<keyword evidence="3" id="KW-1185">Reference proteome</keyword>
<comment type="caution">
    <text evidence="2">The sequence shown here is derived from an EMBL/GenBank/DDBJ whole genome shotgun (WGS) entry which is preliminary data.</text>
</comment>